<dbReference type="RefSeq" id="XP_018665002.1">
    <property type="nucleotide sequence ID" value="XM_018801687.1"/>
</dbReference>
<evidence type="ECO:0000313" key="2">
    <source>
        <dbReference type="EMBL" id="PON24617.1"/>
    </source>
</evidence>
<dbReference type="EMBL" id="JPDN02000022">
    <property type="protein sequence ID" value="PON24617.1"/>
    <property type="molecule type" value="Genomic_DNA"/>
</dbReference>
<dbReference type="AlphaFoldDB" id="A0A2P4ZJZ7"/>
<evidence type="ECO:0000256" key="1">
    <source>
        <dbReference type="SAM" id="MobiDB-lite"/>
    </source>
</evidence>
<proteinExistence type="predicted"/>
<comment type="caution">
    <text evidence="2">The sequence shown here is derived from an EMBL/GenBank/DDBJ whole genome shotgun (WGS) entry which is preliminary data.</text>
</comment>
<dbReference type="Proteomes" id="UP000054821">
    <property type="component" value="Unassembled WGS sequence"/>
</dbReference>
<reference evidence="2 3" key="1">
    <citation type="journal article" date="2016" name="Genome Announc.">
        <title>Draft Whole-Genome Sequence of Trichoderma gamsii T6085, a Promising Biocontrol Agent of Fusarium Head Blight on Wheat.</title>
        <authorList>
            <person name="Baroncelli R."/>
            <person name="Zapparata A."/>
            <person name="Piaggeschi G."/>
            <person name="Sarrocco S."/>
            <person name="Vannacci G."/>
        </authorList>
    </citation>
    <scope>NUCLEOTIDE SEQUENCE [LARGE SCALE GENOMIC DNA]</scope>
    <source>
        <strain evidence="2 3">T6085</strain>
    </source>
</reference>
<organism evidence="2 3">
    <name type="scientific">Trichoderma gamsii</name>
    <dbReference type="NCBI Taxonomy" id="398673"/>
    <lineage>
        <taxon>Eukaryota</taxon>
        <taxon>Fungi</taxon>
        <taxon>Dikarya</taxon>
        <taxon>Ascomycota</taxon>
        <taxon>Pezizomycotina</taxon>
        <taxon>Sordariomycetes</taxon>
        <taxon>Hypocreomycetidae</taxon>
        <taxon>Hypocreales</taxon>
        <taxon>Hypocreaceae</taxon>
        <taxon>Trichoderma</taxon>
    </lineage>
</organism>
<feature type="compositionally biased region" description="Basic and acidic residues" evidence="1">
    <location>
        <begin position="276"/>
        <end position="290"/>
    </location>
</feature>
<sequence length="590" mass="64762">MKTSPRLRAILGTFFGTGVALIAHAIGMWRDEKSGTATLASRRSRAILASTAFAAGIGELYTNTAAGNASTHIAFTIYTGMRDIMVQSRLRLHNPNTSGVKPDWTHFSTMMFLMTIIAGLVNFGMSTLASPSGQAAWTARTSFTEQLKHAVIRGCLNLIGEVGDDFLFQVIPSIRSHLKGVENPHVLRLSLKDVGYQKGYLKNAALGPWAARTGLLATTLALLGIASPCLAHNARLLEGISDLIVGVTNGPLYEPFANSVSGQPDPVRNPCSSDEESQKQKECSHNDDAASVRSYMHPNIDMTNCAEIEWEESQGHHQHNYAEPYDEKVSSLHPKRGGLPRIDECASLQSFASPSSRSVVFCNLAVPTNSGENTFRTQIPWSIFYGILIGRTAQILDNRNATRHAWHDECTASEEEFEHKQRRAKASNTANIGLTTLRRSFRLGRAMLVTTVSDIGDTMISACMRYQEQTAAVTKANKNKLGANIMSRICSFEGCRSFFFAHMRGAIELGNMLQALQPNWKITVAFDRFDSKLIGVDQQLIIKYIKHRVVPILKRLEQVYAWNVADAVQQLVACIVSGRGQTGCSPSAVE</sequence>
<name>A0A2P4ZJZ7_9HYPO</name>
<protein>
    <submittedName>
        <fullName evidence="2">Uncharacterized protein</fullName>
    </submittedName>
</protein>
<evidence type="ECO:0000313" key="3">
    <source>
        <dbReference type="Proteomes" id="UP000054821"/>
    </source>
</evidence>
<dbReference type="GeneID" id="29981770"/>
<gene>
    <name evidence="2" type="ORF">TGAM01_v206547</name>
</gene>
<feature type="region of interest" description="Disordered" evidence="1">
    <location>
        <begin position="256"/>
        <end position="290"/>
    </location>
</feature>
<keyword evidence="3" id="KW-1185">Reference proteome</keyword>
<accession>A0A2P4ZJZ7</accession>